<dbReference type="Pfam" id="PF13499">
    <property type="entry name" value="EF-hand_7"/>
    <property type="match status" value="1"/>
</dbReference>
<dbReference type="OrthoDB" id="26525at2759"/>
<sequence length="150" mass="17475">MKKEKLEEQDESVDYRDAFLLYANTGSKMRISDIPHFLWNIGKNPSKKEISELTSSASKLDNSGSIEYQNLMKLLNKNIMKNNVEDILQAFKIFDYDNSGKISINVFRDILKKSGEKFDDSEFEKVMVEIGENSGYLNYMEFYNQIQKEV</sequence>
<dbReference type="AlphaFoldDB" id="A0A177B234"/>
<feature type="domain" description="EF-hand" evidence="2">
    <location>
        <begin position="82"/>
        <end position="117"/>
    </location>
</feature>
<keyword evidence="4" id="KW-1185">Reference proteome</keyword>
<dbReference type="InterPro" id="IPR011992">
    <property type="entry name" value="EF-hand-dom_pair"/>
</dbReference>
<dbReference type="GO" id="GO:0016460">
    <property type="term" value="C:myosin II complex"/>
    <property type="evidence" value="ECO:0007669"/>
    <property type="project" value="TreeGrafter"/>
</dbReference>
<evidence type="ECO:0000259" key="2">
    <source>
        <dbReference type="PROSITE" id="PS50222"/>
    </source>
</evidence>
<dbReference type="SMART" id="SM00054">
    <property type="entry name" value="EFh"/>
    <property type="match status" value="1"/>
</dbReference>
<dbReference type="InterPro" id="IPR002048">
    <property type="entry name" value="EF_hand_dom"/>
</dbReference>
<evidence type="ECO:0000256" key="1">
    <source>
        <dbReference type="ARBA" id="ARBA00022737"/>
    </source>
</evidence>
<dbReference type="InterPro" id="IPR050230">
    <property type="entry name" value="CALM/Myosin/TropC-like"/>
</dbReference>
<proteinExistence type="predicted"/>
<dbReference type="PROSITE" id="PS50222">
    <property type="entry name" value="EF_HAND_2"/>
    <property type="match status" value="1"/>
</dbReference>
<dbReference type="CDD" id="cd00051">
    <property type="entry name" value="EFh"/>
    <property type="match status" value="1"/>
</dbReference>
<dbReference type="PANTHER" id="PTHR23048:SF0">
    <property type="entry name" value="CALMODULIN LIKE 3"/>
    <property type="match status" value="1"/>
</dbReference>
<reference evidence="3 4" key="1">
    <citation type="submission" date="2016-04" db="EMBL/GenBank/DDBJ databases">
        <title>The genome of Intoshia linei affirms orthonectids as highly simplified spiralians.</title>
        <authorList>
            <person name="Mikhailov K.V."/>
            <person name="Slusarev G.S."/>
            <person name="Nikitin M.A."/>
            <person name="Logacheva M.D."/>
            <person name="Penin A."/>
            <person name="Aleoshin V."/>
            <person name="Panchin Y.V."/>
        </authorList>
    </citation>
    <scope>NUCLEOTIDE SEQUENCE [LARGE SCALE GENOMIC DNA]</scope>
    <source>
        <strain evidence="3">Intl2013</strain>
        <tissue evidence="3">Whole animal</tissue>
    </source>
</reference>
<dbReference type="Proteomes" id="UP000078046">
    <property type="component" value="Unassembled WGS sequence"/>
</dbReference>
<dbReference type="PANTHER" id="PTHR23048">
    <property type="entry name" value="MYOSIN LIGHT CHAIN 1, 3"/>
    <property type="match status" value="1"/>
</dbReference>
<dbReference type="FunFam" id="1.10.238.10:FF:000001">
    <property type="entry name" value="Calmodulin 1"/>
    <property type="match status" value="1"/>
</dbReference>
<dbReference type="Gene3D" id="1.10.238.10">
    <property type="entry name" value="EF-hand"/>
    <property type="match status" value="2"/>
</dbReference>
<evidence type="ECO:0000313" key="3">
    <source>
        <dbReference type="EMBL" id="OAF68339.1"/>
    </source>
</evidence>
<gene>
    <name evidence="3" type="ORF">A3Q56_03925</name>
</gene>
<dbReference type="GO" id="GO:0005509">
    <property type="term" value="F:calcium ion binding"/>
    <property type="evidence" value="ECO:0007669"/>
    <property type="project" value="InterPro"/>
</dbReference>
<keyword evidence="1" id="KW-0677">Repeat</keyword>
<comment type="caution">
    <text evidence="3">The sequence shown here is derived from an EMBL/GenBank/DDBJ whole genome shotgun (WGS) entry which is preliminary data.</text>
</comment>
<name>A0A177B234_9BILA</name>
<evidence type="ECO:0000313" key="4">
    <source>
        <dbReference type="Proteomes" id="UP000078046"/>
    </source>
</evidence>
<protein>
    <recommendedName>
        <fullName evidence="2">EF-hand domain-containing protein</fullName>
    </recommendedName>
</protein>
<dbReference type="SUPFAM" id="SSF47473">
    <property type="entry name" value="EF-hand"/>
    <property type="match status" value="1"/>
</dbReference>
<organism evidence="3 4">
    <name type="scientific">Intoshia linei</name>
    <dbReference type="NCBI Taxonomy" id="1819745"/>
    <lineage>
        <taxon>Eukaryota</taxon>
        <taxon>Metazoa</taxon>
        <taxon>Spiralia</taxon>
        <taxon>Lophotrochozoa</taxon>
        <taxon>Mesozoa</taxon>
        <taxon>Orthonectida</taxon>
        <taxon>Rhopaluridae</taxon>
        <taxon>Intoshia</taxon>
    </lineage>
</organism>
<accession>A0A177B234</accession>
<dbReference type="EMBL" id="LWCA01000464">
    <property type="protein sequence ID" value="OAF68339.1"/>
    <property type="molecule type" value="Genomic_DNA"/>
</dbReference>